<sequence length="218" mass="22862">MGTVLALLALAVLWHSAAPYTGWSRVVAISLEGAALIAALTISGETPKFRRAALVLIPIALILAILGAATSGEAGLLTTSILGLMIVIVSPIAIIRAVLRHPIINLQTVAAAVCIYLILGLLFAYIFGIESTIDKGVFFSGTSRPYGPDLLYFSFTTLTTTGYGDIAAVTRIGRTTAIAEAMIGQLYLVTVLAILVSNLGKDRRVDTGETGADKEQTT</sequence>
<feature type="transmembrane region" description="Helical" evidence="1">
    <location>
        <begin position="106"/>
        <end position="130"/>
    </location>
</feature>
<evidence type="ECO:0000259" key="2">
    <source>
        <dbReference type="Pfam" id="PF07885"/>
    </source>
</evidence>
<accession>A0A6J6X2R3</accession>
<keyword evidence="1" id="KW-0812">Transmembrane</keyword>
<dbReference type="Gene3D" id="1.10.287.70">
    <property type="match status" value="1"/>
</dbReference>
<name>A0A6J6X2R3_9ZZZZ</name>
<feature type="transmembrane region" description="Helical" evidence="1">
    <location>
        <begin position="52"/>
        <end position="70"/>
    </location>
</feature>
<dbReference type="Pfam" id="PF07885">
    <property type="entry name" value="Ion_trans_2"/>
    <property type="match status" value="1"/>
</dbReference>
<dbReference type="AlphaFoldDB" id="A0A6J6X2R3"/>
<feature type="transmembrane region" description="Helical" evidence="1">
    <location>
        <begin position="177"/>
        <end position="196"/>
    </location>
</feature>
<keyword evidence="1" id="KW-0472">Membrane</keyword>
<feature type="domain" description="Potassium channel" evidence="2">
    <location>
        <begin position="146"/>
        <end position="198"/>
    </location>
</feature>
<feature type="transmembrane region" description="Helical" evidence="1">
    <location>
        <begin position="76"/>
        <end position="99"/>
    </location>
</feature>
<evidence type="ECO:0000256" key="1">
    <source>
        <dbReference type="SAM" id="Phobius"/>
    </source>
</evidence>
<reference evidence="3" key="1">
    <citation type="submission" date="2020-05" db="EMBL/GenBank/DDBJ databases">
        <authorList>
            <person name="Chiriac C."/>
            <person name="Salcher M."/>
            <person name="Ghai R."/>
            <person name="Kavagutti S V."/>
        </authorList>
    </citation>
    <scope>NUCLEOTIDE SEQUENCE</scope>
</reference>
<dbReference type="SUPFAM" id="SSF81324">
    <property type="entry name" value="Voltage-gated potassium channels"/>
    <property type="match status" value="1"/>
</dbReference>
<proteinExistence type="predicted"/>
<protein>
    <submittedName>
        <fullName evidence="3">Unannotated protein</fullName>
    </submittedName>
</protein>
<keyword evidence="1" id="KW-1133">Transmembrane helix</keyword>
<organism evidence="3">
    <name type="scientific">freshwater metagenome</name>
    <dbReference type="NCBI Taxonomy" id="449393"/>
    <lineage>
        <taxon>unclassified sequences</taxon>
        <taxon>metagenomes</taxon>
        <taxon>ecological metagenomes</taxon>
    </lineage>
</organism>
<evidence type="ECO:0000313" key="3">
    <source>
        <dbReference type="EMBL" id="CAB4791671.1"/>
    </source>
</evidence>
<dbReference type="InterPro" id="IPR013099">
    <property type="entry name" value="K_chnl_dom"/>
</dbReference>
<dbReference type="EMBL" id="CAFAAH010000048">
    <property type="protein sequence ID" value="CAB4791671.1"/>
    <property type="molecule type" value="Genomic_DNA"/>
</dbReference>
<gene>
    <name evidence="3" type="ORF">UFOPK2996_00510</name>
</gene>
<feature type="transmembrane region" description="Helical" evidence="1">
    <location>
        <begin position="150"/>
        <end position="170"/>
    </location>
</feature>